<organism evidence="1 2">
    <name type="scientific">Steinernema glaseri</name>
    <dbReference type="NCBI Taxonomy" id="37863"/>
    <lineage>
        <taxon>Eukaryota</taxon>
        <taxon>Metazoa</taxon>
        <taxon>Ecdysozoa</taxon>
        <taxon>Nematoda</taxon>
        <taxon>Chromadorea</taxon>
        <taxon>Rhabditida</taxon>
        <taxon>Tylenchina</taxon>
        <taxon>Panagrolaimomorpha</taxon>
        <taxon>Strongyloidoidea</taxon>
        <taxon>Steinernematidae</taxon>
        <taxon>Steinernema</taxon>
    </lineage>
</organism>
<keyword evidence="1" id="KW-1185">Reference proteome</keyword>
<dbReference type="Proteomes" id="UP000095287">
    <property type="component" value="Unplaced"/>
</dbReference>
<reference evidence="2" key="1">
    <citation type="submission" date="2016-11" db="UniProtKB">
        <authorList>
            <consortium name="WormBaseParasite"/>
        </authorList>
    </citation>
    <scope>IDENTIFICATION</scope>
</reference>
<evidence type="ECO:0000313" key="2">
    <source>
        <dbReference type="WBParaSite" id="L893_g29899.t1"/>
    </source>
</evidence>
<protein>
    <submittedName>
        <fullName evidence="2">Uncharacterized protein</fullName>
    </submittedName>
</protein>
<accession>A0A1I7ZUA6</accession>
<evidence type="ECO:0000313" key="1">
    <source>
        <dbReference type="Proteomes" id="UP000095287"/>
    </source>
</evidence>
<name>A0A1I7ZUA6_9BILA</name>
<dbReference type="AlphaFoldDB" id="A0A1I7ZUA6"/>
<proteinExistence type="predicted"/>
<sequence>MVSQGSVENVFPVGKALGYRDLLARKSTISGQLLASVSSFYANLAILSRNNQSGRPAASLIKEPVASSHSCINPVPGAAPIVITRSRRGAFGKLQQPARLYDRLLVDLRFSLPNPAACSRAHLTTEHLLQVKVSELLQDEGPAFGGCPREEQGGFVSEDSVVTGGELRSRNWKCALDLKQKDFFLFGNLE</sequence>
<dbReference type="WBParaSite" id="L893_g29899.t1">
    <property type="protein sequence ID" value="L893_g29899.t1"/>
    <property type="gene ID" value="L893_g29899"/>
</dbReference>